<keyword evidence="7" id="KW-0645">Protease</keyword>
<evidence type="ECO:0000259" key="6">
    <source>
        <dbReference type="Pfam" id="PF07687"/>
    </source>
</evidence>
<dbReference type="Proteomes" id="UP000193083">
    <property type="component" value="Unassembled WGS sequence"/>
</dbReference>
<dbReference type="SUPFAM" id="SSF53187">
    <property type="entry name" value="Zn-dependent exopeptidases"/>
    <property type="match status" value="1"/>
</dbReference>
<evidence type="ECO:0000256" key="3">
    <source>
        <dbReference type="ARBA" id="ARBA00022801"/>
    </source>
</evidence>
<dbReference type="OrthoDB" id="9776600at2"/>
<dbReference type="InterPro" id="IPR002933">
    <property type="entry name" value="Peptidase_M20"/>
</dbReference>
<dbReference type="EMBL" id="FXBL01000004">
    <property type="protein sequence ID" value="SMH53681.1"/>
    <property type="molecule type" value="Genomic_DNA"/>
</dbReference>
<dbReference type="RefSeq" id="WP_085466554.1">
    <property type="nucleotide sequence ID" value="NZ_FXBL01000004.1"/>
</dbReference>
<evidence type="ECO:0000256" key="4">
    <source>
        <dbReference type="ARBA" id="ARBA00022833"/>
    </source>
</evidence>
<dbReference type="Pfam" id="PF07687">
    <property type="entry name" value="M20_dimer"/>
    <property type="match status" value="1"/>
</dbReference>
<dbReference type="PANTHER" id="PTHR43808">
    <property type="entry name" value="ACETYLORNITHINE DEACETYLASE"/>
    <property type="match status" value="1"/>
</dbReference>
<dbReference type="SUPFAM" id="SSF55031">
    <property type="entry name" value="Bacterial exopeptidase dimerisation domain"/>
    <property type="match status" value="1"/>
</dbReference>
<evidence type="ECO:0000256" key="5">
    <source>
        <dbReference type="PIRSR" id="PIRSR037238-1"/>
    </source>
</evidence>
<dbReference type="AlphaFoldDB" id="A0A1X7PP73"/>
<name>A0A1X7PP73_9HYPH</name>
<proteinExistence type="predicted"/>
<dbReference type="InterPro" id="IPR017150">
    <property type="entry name" value="Pept_M20_glutamate_carboxypep"/>
</dbReference>
<dbReference type="PANTHER" id="PTHR43808:SF9">
    <property type="entry name" value="BLL0789 PROTEIN"/>
    <property type="match status" value="1"/>
</dbReference>
<keyword evidence="3" id="KW-0378">Hydrolase</keyword>
<dbReference type="InterPro" id="IPR001261">
    <property type="entry name" value="ArgE/DapE_CS"/>
</dbReference>
<feature type="active site" evidence="5">
    <location>
        <position position="83"/>
    </location>
</feature>
<dbReference type="PIRSF" id="PIRSF037238">
    <property type="entry name" value="Carboxypeptidase_G2"/>
    <property type="match status" value="1"/>
</dbReference>
<gene>
    <name evidence="7" type="ORF">SAMN02982922_4910</name>
</gene>
<dbReference type="Pfam" id="PF01546">
    <property type="entry name" value="Peptidase_M20"/>
    <property type="match status" value="1"/>
</dbReference>
<protein>
    <submittedName>
        <fullName evidence="7">Glutamate carboxypeptidase</fullName>
    </submittedName>
</protein>
<dbReference type="CDD" id="cd03885">
    <property type="entry name" value="M20_CPDG2"/>
    <property type="match status" value="1"/>
</dbReference>
<evidence type="ECO:0000256" key="2">
    <source>
        <dbReference type="ARBA" id="ARBA00022723"/>
    </source>
</evidence>
<feature type="active site" description="Proton acceptor" evidence="5">
    <location>
        <position position="145"/>
    </location>
</feature>
<keyword evidence="7" id="KW-0121">Carboxypeptidase</keyword>
<reference evidence="7 8" key="1">
    <citation type="submission" date="2017-04" db="EMBL/GenBank/DDBJ databases">
        <authorList>
            <person name="Afonso C.L."/>
            <person name="Miller P.J."/>
            <person name="Scott M.A."/>
            <person name="Spackman E."/>
            <person name="Goraichik I."/>
            <person name="Dimitrov K.M."/>
            <person name="Suarez D.L."/>
            <person name="Swayne D.E."/>
        </authorList>
    </citation>
    <scope>NUCLEOTIDE SEQUENCE [LARGE SCALE GENOMIC DNA]</scope>
    <source>
        <strain evidence="7 8">B5P</strain>
    </source>
</reference>
<dbReference type="GO" id="GO:0046872">
    <property type="term" value="F:metal ion binding"/>
    <property type="evidence" value="ECO:0007669"/>
    <property type="project" value="UniProtKB-KW"/>
</dbReference>
<evidence type="ECO:0000313" key="8">
    <source>
        <dbReference type="Proteomes" id="UP000193083"/>
    </source>
</evidence>
<accession>A0A1X7PP73</accession>
<comment type="cofactor">
    <cofactor evidence="1">
        <name>Zn(2+)</name>
        <dbReference type="ChEBI" id="CHEBI:29105"/>
    </cofactor>
</comment>
<dbReference type="InterPro" id="IPR050072">
    <property type="entry name" value="Peptidase_M20A"/>
</dbReference>
<dbReference type="InterPro" id="IPR011650">
    <property type="entry name" value="Peptidase_M20_dimer"/>
</dbReference>
<dbReference type="InterPro" id="IPR036264">
    <property type="entry name" value="Bact_exopeptidase_dim_dom"/>
</dbReference>
<keyword evidence="8" id="KW-1185">Reference proteome</keyword>
<dbReference type="PROSITE" id="PS00758">
    <property type="entry name" value="ARGE_DAPE_CPG2_1"/>
    <property type="match status" value="1"/>
</dbReference>
<feature type="domain" description="Peptidase M20 dimerisation" evidence="6">
    <location>
        <begin position="179"/>
        <end position="267"/>
    </location>
</feature>
<evidence type="ECO:0000313" key="7">
    <source>
        <dbReference type="EMBL" id="SMH53681.1"/>
    </source>
</evidence>
<keyword evidence="2" id="KW-0479">Metal-binding</keyword>
<dbReference type="GO" id="GO:0004180">
    <property type="term" value="F:carboxypeptidase activity"/>
    <property type="evidence" value="ECO:0007669"/>
    <property type="project" value="UniProtKB-KW"/>
</dbReference>
<dbReference type="Gene3D" id="3.30.70.360">
    <property type="match status" value="1"/>
</dbReference>
<evidence type="ECO:0000256" key="1">
    <source>
        <dbReference type="ARBA" id="ARBA00001947"/>
    </source>
</evidence>
<organism evidence="7 8">
    <name type="scientific">Mesorhizobium australicum</name>
    <dbReference type="NCBI Taxonomy" id="536018"/>
    <lineage>
        <taxon>Bacteria</taxon>
        <taxon>Pseudomonadati</taxon>
        <taxon>Pseudomonadota</taxon>
        <taxon>Alphaproteobacteria</taxon>
        <taxon>Hyphomicrobiales</taxon>
        <taxon>Phyllobacteriaceae</taxon>
        <taxon>Mesorhizobium</taxon>
    </lineage>
</organism>
<keyword evidence="4" id="KW-0862">Zinc</keyword>
<sequence>MSDDITRRLVEGIRRWALLESPSNRPEHVERLVGLVADDYAAIGAECSRPDLGPGCARPLIARFNARVSGNDRPRILIVGHLDTVHPVGSIDGPMPVHIDGNRLYGPGVMDMKGGNYLALDALRRMRQAGTMPAVPITVLLNTDEEIGSPYSRELIEAEARAHDCVLVPEPSREGHAVIGRFAFARFRLTTHGAPAHAGADNASGHSAIRAMARLVEQIEGLTDMKRLVSFNVGIIHGGEFVNVVPLSCSAEVLAVADTEENLAYVRRIMSELQSPSPGVRLDVQPGPVRPLFLPGEGTMRLFSAAQDIASDLGLTLTGRVSGGGSDGNFTGALGIPTLDGIGVAGKGPHTLGEHLETDTLAARSELIERLISAIANGRVPLTRRHGS</sequence>
<dbReference type="Gene3D" id="3.40.630.10">
    <property type="entry name" value="Zn peptidases"/>
    <property type="match status" value="1"/>
</dbReference>